<organism evidence="2 3">
    <name type="scientific">Janthinobacterium tructae</name>
    <dbReference type="NCBI Taxonomy" id="2590869"/>
    <lineage>
        <taxon>Bacteria</taxon>
        <taxon>Pseudomonadati</taxon>
        <taxon>Pseudomonadota</taxon>
        <taxon>Betaproteobacteria</taxon>
        <taxon>Burkholderiales</taxon>
        <taxon>Oxalobacteraceae</taxon>
        <taxon>Janthinobacterium</taxon>
    </lineage>
</organism>
<reference evidence="2 3" key="1">
    <citation type="submission" date="2019-06" db="EMBL/GenBank/DDBJ databases">
        <title>Complete genome sequence of Janthinobacterium sp. SNU WT3 isolated from diseased rainbow trout.</title>
        <authorList>
            <person name="Oh W.T."/>
            <person name="Park S.C."/>
        </authorList>
    </citation>
    <scope>NUCLEOTIDE SEQUENCE [LARGE SCALE GENOMIC DNA]</scope>
    <source>
        <strain evidence="2 3">SNU WT3</strain>
    </source>
</reference>
<feature type="transmembrane region" description="Helical" evidence="1">
    <location>
        <begin position="187"/>
        <end position="209"/>
    </location>
</feature>
<name>A0A4Y6RLE3_9BURK</name>
<feature type="transmembrane region" description="Helical" evidence="1">
    <location>
        <begin position="143"/>
        <end position="165"/>
    </location>
</feature>
<dbReference type="EMBL" id="CP041185">
    <property type="protein sequence ID" value="QDG73396.1"/>
    <property type="molecule type" value="Genomic_DNA"/>
</dbReference>
<feature type="transmembrane region" description="Helical" evidence="1">
    <location>
        <begin position="50"/>
        <end position="68"/>
    </location>
</feature>
<feature type="transmembrane region" description="Helical" evidence="1">
    <location>
        <begin position="20"/>
        <end position="38"/>
    </location>
</feature>
<sequence length="216" mass="23787">MNFTSVREALTSLSRSNAGVASAVLLSMAASIALWTVFPDIDDENHLLEWLQALFLALACTVHGVRAWQEPDRQSLRFLMHAGLSALLFGFLLRELDIDQFGTAPAWAQLEKALRVVELLILIRVLIFFAPRARKVFSLAPQIFSMRITILTAIGGLLMVAGWPFDKKVFHGMPDAYALLGEEVFELGAYLLLFLASLSDTTAAARISLAPNRKAA</sequence>
<protein>
    <submittedName>
        <fullName evidence="2">Uncharacterized protein</fullName>
    </submittedName>
</protein>
<dbReference type="KEGG" id="jas:FJQ89_25385"/>
<dbReference type="OrthoDB" id="8704001at2"/>
<evidence type="ECO:0000313" key="2">
    <source>
        <dbReference type="EMBL" id="QDG73396.1"/>
    </source>
</evidence>
<keyword evidence="1" id="KW-0472">Membrane</keyword>
<keyword evidence="1" id="KW-1133">Transmembrane helix</keyword>
<dbReference type="AlphaFoldDB" id="A0A4Y6RLE3"/>
<keyword evidence="3" id="KW-1185">Reference proteome</keyword>
<feature type="transmembrane region" description="Helical" evidence="1">
    <location>
        <begin position="75"/>
        <end position="93"/>
    </location>
</feature>
<dbReference type="RefSeq" id="WP_141172194.1">
    <property type="nucleotide sequence ID" value="NZ_CP041185.1"/>
</dbReference>
<keyword evidence="1" id="KW-0812">Transmembrane</keyword>
<feature type="transmembrane region" description="Helical" evidence="1">
    <location>
        <begin position="113"/>
        <end position="131"/>
    </location>
</feature>
<evidence type="ECO:0000256" key="1">
    <source>
        <dbReference type="SAM" id="Phobius"/>
    </source>
</evidence>
<proteinExistence type="predicted"/>
<evidence type="ECO:0000313" key="3">
    <source>
        <dbReference type="Proteomes" id="UP000316665"/>
    </source>
</evidence>
<accession>A0A4Y6RLE3</accession>
<dbReference type="Proteomes" id="UP000316665">
    <property type="component" value="Chromosome"/>
</dbReference>
<gene>
    <name evidence="2" type="ORF">FJQ89_25385</name>
</gene>